<feature type="transmembrane region" description="Helical" evidence="2">
    <location>
        <begin position="94"/>
        <end position="119"/>
    </location>
</feature>
<dbReference type="InterPro" id="IPR035445">
    <property type="entry name" value="GYF-like_dom_sf"/>
</dbReference>
<dbReference type="AlphaFoldDB" id="A0A344J810"/>
<dbReference type="KEGG" id="lue:DCD74_11190"/>
<evidence type="ECO:0000313" key="4">
    <source>
        <dbReference type="EMBL" id="AXA85170.1"/>
    </source>
</evidence>
<dbReference type="InterPro" id="IPR001082">
    <property type="entry name" value="Pilin"/>
</dbReference>
<dbReference type="Gene3D" id="3.30.700.10">
    <property type="entry name" value="Glycoprotein, Type 4 Pilin"/>
    <property type="match status" value="1"/>
</dbReference>
<evidence type="ECO:0000313" key="5">
    <source>
        <dbReference type="Proteomes" id="UP000251842"/>
    </source>
</evidence>
<dbReference type="OrthoDB" id="198456at2"/>
<organism evidence="4 5">
    <name type="scientific">Solilutibacter oculi</name>
    <dbReference type="NCBI Taxonomy" id="2698682"/>
    <lineage>
        <taxon>Bacteria</taxon>
        <taxon>Pseudomonadati</taxon>
        <taxon>Pseudomonadota</taxon>
        <taxon>Gammaproteobacteria</taxon>
        <taxon>Lysobacterales</taxon>
        <taxon>Lysobacteraceae</taxon>
        <taxon>Solilutibacter</taxon>
    </lineage>
</organism>
<evidence type="ECO:0000259" key="3">
    <source>
        <dbReference type="Pfam" id="PF14237"/>
    </source>
</evidence>
<sequence length="229" mass="24293">MSEPLPPPLPAAEWFYADAANQRIGPVSEASLLALYQQGVLRPESLVWRQGMEGWRALQQAFNLPPPDLGAMQFRSGVPSGVAPQRKKGMSGCLIVALVLAAVSVPMLAILAAIALPAYQQYVVRSKVAMVDSAVNPMRRAVESSLTSPEPACPKPGDIVPGQPIPGVADIAVGPQASGYCGIHVELGGTGSPMVDGRQISWEYIDTGDTPAWQCTSDLDDRYLPASCR</sequence>
<dbReference type="RefSeq" id="WP_112927381.1">
    <property type="nucleotide sequence ID" value="NZ_CP029556.1"/>
</dbReference>
<keyword evidence="2" id="KW-0812">Transmembrane</keyword>
<dbReference type="Pfam" id="PF14237">
    <property type="entry name" value="GYF_2"/>
    <property type="match status" value="1"/>
</dbReference>
<dbReference type="GO" id="GO:0009289">
    <property type="term" value="C:pilus"/>
    <property type="evidence" value="ECO:0007669"/>
    <property type="project" value="InterPro"/>
</dbReference>
<evidence type="ECO:0000256" key="2">
    <source>
        <dbReference type="SAM" id="Phobius"/>
    </source>
</evidence>
<reference evidence="5" key="1">
    <citation type="submission" date="2018-05" db="EMBL/GenBank/DDBJ databases">
        <title>Luteimonas pekinense sp. nov., isolated from human Meibomian gland secretions, Beijing, China.</title>
        <authorList>
            <person name="Wen T."/>
            <person name="Bai H."/>
            <person name="Lv H."/>
        </authorList>
    </citation>
    <scope>NUCLEOTIDE SEQUENCE [LARGE SCALE GENOMIC DNA]</scope>
    <source>
        <strain evidence="5">83-4</strain>
    </source>
</reference>
<dbReference type="InterPro" id="IPR025640">
    <property type="entry name" value="GYF_2"/>
</dbReference>
<evidence type="ECO:0000256" key="1">
    <source>
        <dbReference type="ARBA" id="ARBA00005233"/>
    </source>
</evidence>
<dbReference type="Proteomes" id="UP000251842">
    <property type="component" value="Chromosome"/>
</dbReference>
<dbReference type="EMBL" id="CP029556">
    <property type="protein sequence ID" value="AXA85170.1"/>
    <property type="molecule type" value="Genomic_DNA"/>
</dbReference>
<dbReference type="SUPFAM" id="SSF54523">
    <property type="entry name" value="Pili subunits"/>
    <property type="match status" value="1"/>
</dbReference>
<name>A0A344J810_9GAMM</name>
<dbReference type="Pfam" id="PF00114">
    <property type="entry name" value="Pilin"/>
    <property type="match status" value="1"/>
</dbReference>
<dbReference type="GO" id="GO:0007155">
    <property type="term" value="P:cell adhesion"/>
    <property type="evidence" value="ECO:0007669"/>
    <property type="project" value="InterPro"/>
</dbReference>
<feature type="domain" description="GYF" evidence="3">
    <location>
        <begin position="14"/>
        <end position="60"/>
    </location>
</feature>
<comment type="similarity">
    <text evidence="1">Belongs to the N-Me-Phe pilin family.</text>
</comment>
<keyword evidence="2" id="KW-0472">Membrane</keyword>
<gene>
    <name evidence="4" type="ORF">DCD74_11190</name>
</gene>
<proteinExistence type="inferred from homology"/>
<accession>A0A344J810</accession>
<keyword evidence="5" id="KW-1185">Reference proteome</keyword>
<protein>
    <recommendedName>
        <fullName evidence="3">GYF domain-containing protein</fullName>
    </recommendedName>
</protein>
<dbReference type="SUPFAM" id="SSF55277">
    <property type="entry name" value="GYF domain"/>
    <property type="match status" value="1"/>
</dbReference>
<keyword evidence="2" id="KW-1133">Transmembrane helix</keyword>
<dbReference type="InterPro" id="IPR045584">
    <property type="entry name" value="Pilin-like"/>
</dbReference>